<dbReference type="RefSeq" id="WP_248826832.1">
    <property type="nucleotide sequence ID" value="NZ_JALKFT010000043.1"/>
</dbReference>
<name>A0ABT0K4S2_9ACTN</name>
<proteinExistence type="predicted"/>
<organism evidence="1 2">
    <name type="scientific">Frankia umida</name>
    <dbReference type="NCBI Taxonomy" id="573489"/>
    <lineage>
        <taxon>Bacteria</taxon>
        <taxon>Bacillati</taxon>
        <taxon>Actinomycetota</taxon>
        <taxon>Actinomycetes</taxon>
        <taxon>Frankiales</taxon>
        <taxon>Frankiaceae</taxon>
        <taxon>Frankia</taxon>
    </lineage>
</organism>
<accession>A0ABT0K4S2</accession>
<dbReference type="InterPro" id="IPR058532">
    <property type="entry name" value="YjbR/MT2646/Rv2570-like"/>
</dbReference>
<dbReference type="Proteomes" id="UP001201873">
    <property type="component" value="Unassembled WGS sequence"/>
</dbReference>
<sequence>MADWADVRRIALGLPEVSEGTSYGSVAWRVRKATFVWERPLRRADREGLRAAPGTTAPGTTAADAVVATGEVPLAVRVADLGVRAALIAEEPEVYFTVAHFAAFPAVLVRLGEIRGADLAELTTEAWLIRAPKVLARRYLDESR</sequence>
<dbReference type="GO" id="GO:0003677">
    <property type="term" value="F:DNA binding"/>
    <property type="evidence" value="ECO:0007669"/>
    <property type="project" value="UniProtKB-KW"/>
</dbReference>
<reference evidence="1 2" key="1">
    <citation type="submission" date="2022-04" db="EMBL/GenBank/DDBJ databases">
        <title>Genome diversity in the genus Frankia.</title>
        <authorList>
            <person name="Carlos-Shanley C."/>
            <person name="Hahn D."/>
        </authorList>
    </citation>
    <scope>NUCLEOTIDE SEQUENCE [LARGE SCALE GENOMIC DNA]</scope>
    <source>
        <strain evidence="1 2">Ag45/Mut15</strain>
    </source>
</reference>
<keyword evidence="2" id="KW-1185">Reference proteome</keyword>
<protein>
    <submittedName>
        <fullName evidence="1">MmcQ/YjbR family DNA-binding protein</fullName>
    </submittedName>
</protein>
<keyword evidence="1" id="KW-0238">DNA-binding</keyword>
<dbReference type="Pfam" id="PF04237">
    <property type="entry name" value="YjbR"/>
    <property type="match status" value="1"/>
</dbReference>
<dbReference type="EMBL" id="JALKFT010000043">
    <property type="protein sequence ID" value="MCK9878758.1"/>
    <property type="molecule type" value="Genomic_DNA"/>
</dbReference>
<comment type="caution">
    <text evidence="1">The sequence shown here is derived from an EMBL/GenBank/DDBJ whole genome shotgun (WGS) entry which is preliminary data.</text>
</comment>
<gene>
    <name evidence="1" type="ORF">MXD59_23850</name>
</gene>
<evidence type="ECO:0000313" key="2">
    <source>
        <dbReference type="Proteomes" id="UP001201873"/>
    </source>
</evidence>
<evidence type="ECO:0000313" key="1">
    <source>
        <dbReference type="EMBL" id="MCK9878758.1"/>
    </source>
</evidence>